<dbReference type="GO" id="GO:0045150">
    <property type="term" value="P:acetoin catabolic process"/>
    <property type="evidence" value="ECO:0007669"/>
    <property type="project" value="UniProtKB-UniPathway"/>
</dbReference>
<reference evidence="6" key="1">
    <citation type="journal article" date="2014" name="Int. J. Syst. Evol. Microbiol.">
        <title>Complete genome sequence of Corynebacterium casei LMG S-19264T (=DSM 44701T), isolated from a smear-ripened cheese.</title>
        <authorList>
            <consortium name="US DOE Joint Genome Institute (JGI-PGF)"/>
            <person name="Walter F."/>
            <person name="Albersmeier A."/>
            <person name="Kalinowski J."/>
            <person name="Ruckert C."/>
        </authorList>
    </citation>
    <scope>NUCLEOTIDE SEQUENCE</scope>
    <source>
        <strain evidence="6">CGMCC 1.10749</strain>
    </source>
</reference>
<accession>A0A8H9FRE1</accession>
<dbReference type="SUPFAM" id="SSF52768">
    <property type="entry name" value="Arginase/deacetylase"/>
    <property type="match status" value="1"/>
</dbReference>
<dbReference type="Gene3D" id="3.40.800.20">
    <property type="entry name" value="Histone deacetylase domain"/>
    <property type="match status" value="1"/>
</dbReference>
<dbReference type="PANTHER" id="PTHR10625">
    <property type="entry name" value="HISTONE DEACETYLASE HDAC1-RELATED"/>
    <property type="match status" value="1"/>
</dbReference>
<evidence type="ECO:0000256" key="4">
    <source>
        <dbReference type="ARBA" id="ARBA00022627"/>
    </source>
</evidence>
<comment type="similarity">
    <text evidence="2">Belongs to the histone deacetylase family.</text>
</comment>
<dbReference type="Pfam" id="PF00850">
    <property type="entry name" value="Hist_deacetyl"/>
    <property type="match status" value="1"/>
</dbReference>
<reference evidence="6" key="2">
    <citation type="submission" date="2020-09" db="EMBL/GenBank/DDBJ databases">
        <authorList>
            <person name="Sun Q."/>
            <person name="Zhou Y."/>
        </authorList>
    </citation>
    <scope>NUCLEOTIDE SEQUENCE</scope>
    <source>
        <strain evidence="6">CGMCC 1.10749</strain>
    </source>
</reference>
<dbReference type="PANTHER" id="PTHR10625:SF10">
    <property type="entry name" value="HISTONE DEACETYLASE HDAC1"/>
    <property type="match status" value="1"/>
</dbReference>
<feature type="domain" description="Histone deacetylase" evidence="5">
    <location>
        <begin position="25"/>
        <end position="319"/>
    </location>
</feature>
<comment type="caution">
    <text evidence="6">The sequence shown here is derived from an EMBL/GenBank/DDBJ whole genome shotgun (WGS) entry which is preliminary data.</text>
</comment>
<evidence type="ECO:0000259" key="5">
    <source>
        <dbReference type="Pfam" id="PF00850"/>
    </source>
</evidence>
<name>A0A8H9FRE1_9MICO</name>
<evidence type="ECO:0000313" key="6">
    <source>
        <dbReference type="EMBL" id="GGB75215.1"/>
    </source>
</evidence>
<dbReference type="InterPro" id="IPR023696">
    <property type="entry name" value="Ureohydrolase_dom_sf"/>
</dbReference>
<dbReference type="InterPro" id="IPR037138">
    <property type="entry name" value="His_deacetylse_dom_sf"/>
</dbReference>
<dbReference type="EMBL" id="BMEA01000001">
    <property type="protein sequence ID" value="GGB75215.1"/>
    <property type="molecule type" value="Genomic_DNA"/>
</dbReference>
<dbReference type="PRINTS" id="PR01272">
    <property type="entry name" value="ACUCPROTEIN"/>
</dbReference>
<proteinExistence type="inferred from homology"/>
<gene>
    <name evidence="6" type="ORF">GCM10011314_13440</name>
</gene>
<dbReference type="PRINTS" id="PR01270">
    <property type="entry name" value="HDASUPER"/>
</dbReference>
<protein>
    <recommendedName>
        <fullName evidence="3">Acetoin utilization protein AcuC</fullName>
    </recommendedName>
</protein>
<dbReference type="GO" id="GO:0040029">
    <property type="term" value="P:epigenetic regulation of gene expression"/>
    <property type="evidence" value="ECO:0007669"/>
    <property type="project" value="TreeGrafter"/>
</dbReference>
<dbReference type="InterPro" id="IPR003085">
    <property type="entry name" value="AcuC"/>
</dbReference>
<evidence type="ECO:0000256" key="3">
    <source>
        <dbReference type="ARBA" id="ARBA00020218"/>
    </source>
</evidence>
<dbReference type="Proteomes" id="UP000628079">
    <property type="component" value="Unassembled WGS sequence"/>
</dbReference>
<sequence length="399" mass="42829">MRGMAHRTRLVWDDGFTAYNFGPTHPMAPVRLDLTTRLARSLGVLDKVEVVCPGVASDELLATVHDPGYVAAVRAASADPSVAEARRGLGTEDDPAFAGMHEASARIVQGTVDLCDAVWRGEIDHGVNYCGGLHHAMATHAAGFCIYNDAAVGIQHLLDSGAKRVAYVDIDVHHGDGVERIFWHDPRVLTISVHESGRALFPGTGYPGDIGGPDARGSAANVALPPGTGDSEWLRAIESVVPQLVEAFKPDVLVTQHGCDTHSQDPLAHLAVSVDAQRRAHECLHRLAHDVADGRWVALGGGGYELVDVVPRSWTHLAAIAAHAPIPAATEIPDEWHDHVRELIGRDGPATMGDLPPDDLPIWVRSWGMGHNPDRPVDAAILATRQAVFPLHGLDPWFD</sequence>
<dbReference type="GO" id="GO:0004407">
    <property type="term" value="F:histone deacetylase activity"/>
    <property type="evidence" value="ECO:0007669"/>
    <property type="project" value="TreeGrafter"/>
</dbReference>
<organism evidence="6 7">
    <name type="scientific">Knoellia flava</name>
    <dbReference type="NCBI Taxonomy" id="913969"/>
    <lineage>
        <taxon>Bacteria</taxon>
        <taxon>Bacillati</taxon>
        <taxon>Actinomycetota</taxon>
        <taxon>Actinomycetes</taxon>
        <taxon>Micrococcales</taxon>
        <taxon>Intrasporangiaceae</taxon>
        <taxon>Knoellia</taxon>
    </lineage>
</organism>
<dbReference type="UniPathway" id="UPA00040"/>
<dbReference type="InterPro" id="IPR000286">
    <property type="entry name" value="HDACs"/>
</dbReference>
<comment type="pathway">
    <text evidence="1">Ketone degradation; acetoin degradation.</text>
</comment>
<keyword evidence="4" id="KW-0006">Acetoin catabolism</keyword>
<evidence type="ECO:0000256" key="2">
    <source>
        <dbReference type="ARBA" id="ARBA00005947"/>
    </source>
</evidence>
<evidence type="ECO:0000313" key="7">
    <source>
        <dbReference type="Proteomes" id="UP000628079"/>
    </source>
</evidence>
<dbReference type="CDD" id="cd09994">
    <property type="entry name" value="HDAC_AcuC_like"/>
    <property type="match status" value="1"/>
</dbReference>
<dbReference type="InterPro" id="IPR023801">
    <property type="entry name" value="His_deacetylse_dom"/>
</dbReference>
<dbReference type="AlphaFoldDB" id="A0A8H9FRE1"/>
<evidence type="ECO:0000256" key="1">
    <source>
        <dbReference type="ARBA" id="ARBA00005101"/>
    </source>
</evidence>